<feature type="domain" description="Guanylate cyclase" evidence="2">
    <location>
        <begin position="286"/>
        <end position="418"/>
    </location>
</feature>
<evidence type="ECO:0000256" key="1">
    <source>
        <dbReference type="SAM" id="Phobius"/>
    </source>
</evidence>
<dbReference type="InterPro" id="IPR029787">
    <property type="entry name" value="Nucleotide_cyclase"/>
</dbReference>
<dbReference type="Proteomes" id="UP000249590">
    <property type="component" value="Unassembled WGS sequence"/>
</dbReference>
<feature type="transmembrane region" description="Helical" evidence="1">
    <location>
        <begin position="112"/>
        <end position="131"/>
    </location>
</feature>
<dbReference type="InterPro" id="IPR050697">
    <property type="entry name" value="Adenylyl/Guanylyl_Cyclase_3/4"/>
</dbReference>
<keyword evidence="1" id="KW-1133">Transmembrane helix</keyword>
<dbReference type="GO" id="GO:0009190">
    <property type="term" value="P:cyclic nucleotide biosynthetic process"/>
    <property type="evidence" value="ECO:0007669"/>
    <property type="project" value="InterPro"/>
</dbReference>
<keyword evidence="1" id="KW-0472">Membrane</keyword>
<feature type="transmembrane region" description="Helical" evidence="1">
    <location>
        <begin position="220"/>
        <end position="238"/>
    </location>
</feature>
<comment type="caution">
    <text evidence="3">The sequence shown here is derived from an EMBL/GenBank/DDBJ whole genome shotgun (WGS) entry which is preliminary data.</text>
</comment>
<dbReference type="Gene3D" id="3.30.70.1230">
    <property type="entry name" value="Nucleotide cyclase"/>
    <property type="match status" value="1"/>
</dbReference>
<keyword evidence="1" id="KW-0812">Transmembrane</keyword>
<evidence type="ECO:0000259" key="2">
    <source>
        <dbReference type="PROSITE" id="PS50125"/>
    </source>
</evidence>
<evidence type="ECO:0000313" key="3">
    <source>
        <dbReference type="EMBL" id="RAH99938.1"/>
    </source>
</evidence>
<protein>
    <recommendedName>
        <fullName evidence="2">Guanylate cyclase domain-containing protein</fullName>
    </recommendedName>
</protein>
<feature type="transmembrane region" description="Helical" evidence="1">
    <location>
        <begin position="55"/>
        <end position="75"/>
    </location>
</feature>
<feature type="transmembrane region" description="Helical" evidence="1">
    <location>
        <begin position="143"/>
        <end position="160"/>
    </location>
</feature>
<dbReference type="InterPro" id="IPR001054">
    <property type="entry name" value="A/G_cyclase"/>
</dbReference>
<dbReference type="GO" id="GO:0035556">
    <property type="term" value="P:intracellular signal transduction"/>
    <property type="evidence" value="ECO:0007669"/>
    <property type="project" value="InterPro"/>
</dbReference>
<evidence type="ECO:0000313" key="4">
    <source>
        <dbReference type="Proteomes" id="UP000249590"/>
    </source>
</evidence>
<dbReference type="RefSeq" id="WP_111348346.1">
    <property type="nucleotide sequence ID" value="NZ_QHHQ01000004.1"/>
</dbReference>
<dbReference type="PANTHER" id="PTHR43081">
    <property type="entry name" value="ADENYLATE CYCLASE, TERMINAL-DIFFERENTIATION SPECIFIC-RELATED"/>
    <property type="match status" value="1"/>
</dbReference>
<keyword evidence="4" id="KW-1185">Reference proteome</keyword>
<dbReference type="Pfam" id="PF00211">
    <property type="entry name" value="Guanylate_cyc"/>
    <property type="match status" value="1"/>
</dbReference>
<gene>
    <name evidence="3" type="ORF">DLJ53_19555</name>
</gene>
<dbReference type="CDD" id="cd07302">
    <property type="entry name" value="CHD"/>
    <property type="match status" value="1"/>
</dbReference>
<dbReference type="PANTHER" id="PTHR43081:SF1">
    <property type="entry name" value="ADENYLATE CYCLASE, TERMINAL-DIFFERENTIATION SPECIFIC"/>
    <property type="match status" value="1"/>
</dbReference>
<dbReference type="AlphaFoldDB" id="A0A8B2NNU6"/>
<dbReference type="EMBL" id="QHHQ01000004">
    <property type="protein sequence ID" value="RAH99938.1"/>
    <property type="molecule type" value="Genomic_DNA"/>
</dbReference>
<proteinExistence type="predicted"/>
<sequence length="474" mass="51752">MSTIGNASPGTGLEPPGAAIGAAAAIGAPEGALRVRMEQRSERSLAAEEAAGRRLALKGRIVALVAIAFVNFLTLPFPQSLYYEAMLLLFLVSGLARYGLERLGFFRWWFPYAQVVIDAVLLAAVLVLPNPLGGMEQPLQLELRFSNFTYFYILLVELAFSYQPKLVVWGGVACSLVWGATVALIASLADTDIADVARLVYDPTIPQIASPTFVDLRAPFVNVMVFLTVSMLMAAVVARSRHLVLRQSTLERERVNLARHFPPAIVDRLAAQDRTTLADTREQRAAIMFADLVGFTKWAEPHPPHDVIVMLRAVHARLEDEVFRHHGMLDKFTGDGMMATFGTLDPEPDDIANAVACVRSIVDDFAAWNRERAQRGAPPVSISVGLHYGPVVLGNIGTERRLEFAVLGDTVNVAARLETLTRQLHASAVISMDVADALKLADPETADRLLDGFAYRGRATLKGRMHPVTVLSYG</sequence>
<dbReference type="SUPFAM" id="SSF55073">
    <property type="entry name" value="Nucleotide cyclase"/>
    <property type="match status" value="1"/>
</dbReference>
<accession>A0A8B2NNU6</accession>
<reference evidence="3 4" key="1">
    <citation type="submission" date="2018-05" db="EMBL/GenBank/DDBJ databases">
        <title>Acuticoccus sediminis sp. nov., isolated from deep-sea sediment of Indian Ocean.</title>
        <authorList>
            <person name="Liu X."/>
            <person name="Lai Q."/>
            <person name="Du Y."/>
            <person name="Sun F."/>
            <person name="Zhang X."/>
            <person name="Wang S."/>
            <person name="Shao Z."/>
        </authorList>
    </citation>
    <scope>NUCLEOTIDE SEQUENCE [LARGE SCALE GENOMIC DNA]</scope>
    <source>
        <strain evidence="3 4">PTG4-2</strain>
    </source>
</reference>
<dbReference type="OrthoDB" id="341967at2"/>
<feature type="transmembrane region" description="Helical" evidence="1">
    <location>
        <begin position="167"/>
        <end position="189"/>
    </location>
</feature>
<dbReference type="SMART" id="SM00044">
    <property type="entry name" value="CYCc"/>
    <property type="match status" value="1"/>
</dbReference>
<organism evidence="3 4">
    <name type="scientific">Acuticoccus sediminis</name>
    <dbReference type="NCBI Taxonomy" id="2184697"/>
    <lineage>
        <taxon>Bacteria</taxon>
        <taxon>Pseudomonadati</taxon>
        <taxon>Pseudomonadota</taxon>
        <taxon>Alphaproteobacteria</taxon>
        <taxon>Hyphomicrobiales</taxon>
        <taxon>Amorphaceae</taxon>
        <taxon>Acuticoccus</taxon>
    </lineage>
</organism>
<dbReference type="GO" id="GO:0004016">
    <property type="term" value="F:adenylate cyclase activity"/>
    <property type="evidence" value="ECO:0007669"/>
    <property type="project" value="UniProtKB-ARBA"/>
</dbReference>
<name>A0A8B2NNU6_9HYPH</name>
<dbReference type="PROSITE" id="PS50125">
    <property type="entry name" value="GUANYLATE_CYCLASE_2"/>
    <property type="match status" value="1"/>
</dbReference>